<dbReference type="Gene3D" id="3.10.20.90">
    <property type="entry name" value="Phosphatidylinositol 3-kinase Catalytic Subunit, Chain A, domain 1"/>
    <property type="match status" value="2"/>
</dbReference>
<dbReference type="OrthoDB" id="440781at2759"/>
<dbReference type="CDD" id="cd16118">
    <property type="entry name" value="UBX2_UBXN9"/>
    <property type="match status" value="1"/>
</dbReference>
<proteinExistence type="predicted"/>
<dbReference type="CDD" id="cd17075">
    <property type="entry name" value="UBX1_UBXN9"/>
    <property type="match status" value="1"/>
</dbReference>
<dbReference type="SUPFAM" id="SSF54236">
    <property type="entry name" value="Ubiquitin-like"/>
    <property type="match status" value="2"/>
</dbReference>
<protein>
    <recommendedName>
        <fullName evidence="2">UBX domain-containing protein</fullName>
    </recommendedName>
</protein>
<reference evidence="3 4" key="1">
    <citation type="submission" date="2018-04" db="EMBL/GenBank/DDBJ databases">
        <title>The genome of golden apple snail Pomacea canaliculata provides insight into stress tolerance and invasive adaptation.</title>
        <authorList>
            <person name="Liu C."/>
            <person name="Liu B."/>
            <person name="Ren Y."/>
            <person name="Zhang Y."/>
            <person name="Wang H."/>
            <person name="Li S."/>
            <person name="Jiang F."/>
            <person name="Yin L."/>
            <person name="Zhang G."/>
            <person name="Qian W."/>
            <person name="Fan W."/>
        </authorList>
    </citation>
    <scope>NUCLEOTIDE SEQUENCE [LARGE SCALE GENOMIC DNA]</scope>
    <source>
        <strain evidence="3">SZHN2017</strain>
        <tissue evidence="3">Muscle</tissue>
    </source>
</reference>
<dbReference type="InterPro" id="IPR059238">
    <property type="entry name" value="UBX1_UBXN9"/>
</dbReference>
<dbReference type="InterPro" id="IPR021569">
    <property type="entry name" value="TUG-UBL1"/>
</dbReference>
<feature type="domain" description="UBX" evidence="2">
    <location>
        <begin position="455"/>
        <end position="531"/>
    </location>
</feature>
<dbReference type="Proteomes" id="UP000245119">
    <property type="component" value="Linkage Group LG1"/>
</dbReference>
<dbReference type="GO" id="GO:0005634">
    <property type="term" value="C:nucleus"/>
    <property type="evidence" value="ECO:0007669"/>
    <property type="project" value="TreeGrafter"/>
</dbReference>
<dbReference type="OMA" id="APKYDWG"/>
<feature type="compositionally biased region" description="Low complexity" evidence="1">
    <location>
        <begin position="571"/>
        <end position="580"/>
    </location>
</feature>
<evidence type="ECO:0000313" key="4">
    <source>
        <dbReference type="Proteomes" id="UP000245119"/>
    </source>
</evidence>
<dbReference type="GO" id="GO:0012506">
    <property type="term" value="C:vesicle membrane"/>
    <property type="evidence" value="ECO:0007669"/>
    <property type="project" value="TreeGrafter"/>
</dbReference>
<dbReference type="STRING" id="400727.A0A2T7PW42"/>
<dbReference type="FunFam" id="3.10.20.90:FF:000204">
    <property type="entry name" value="tether containing UBX domain for GLUT4"/>
    <property type="match status" value="1"/>
</dbReference>
<evidence type="ECO:0000259" key="2">
    <source>
        <dbReference type="PROSITE" id="PS50033"/>
    </source>
</evidence>
<dbReference type="GO" id="GO:0042593">
    <property type="term" value="P:glucose homeostasis"/>
    <property type="evidence" value="ECO:0007669"/>
    <property type="project" value="TreeGrafter"/>
</dbReference>
<dbReference type="Pfam" id="PF11470">
    <property type="entry name" value="TUG-UBL1"/>
    <property type="match status" value="1"/>
</dbReference>
<dbReference type="InterPro" id="IPR001012">
    <property type="entry name" value="UBX_dom"/>
</dbReference>
<dbReference type="CDD" id="cd16105">
    <property type="entry name" value="Ubl_ASPSCR1_like"/>
    <property type="match status" value="1"/>
</dbReference>
<name>A0A2T7PW42_POMCA</name>
<dbReference type="GO" id="GO:0006886">
    <property type="term" value="P:intracellular protein transport"/>
    <property type="evidence" value="ECO:0007669"/>
    <property type="project" value="TreeGrafter"/>
</dbReference>
<accession>A0A2T7PW42</accession>
<feature type="region of interest" description="Disordered" evidence="1">
    <location>
        <begin position="220"/>
        <end position="263"/>
    </location>
</feature>
<dbReference type="PANTHER" id="PTHR46467:SF1">
    <property type="entry name" value="TETHER CONTAINING UBX DOMAIN FOR GLUT4"/>
    <property type="match status" value="1"/>
</dbReference>
<dbReference type="PANTHER" id="PTHR46467">
    <property type="entry name" value="TETHER CONTAINING UBX DOMAIN FOR GLUT4"/>
    <property type="match status" value="1"/>
</dbReference>
<organism evidence="3 4">
    <name type="scientific">Pomacea canaliculata</name>
    <name type="common">Golden apple snail</name>
    <dbReference type="NCBI Taxonomy" id="400727"/>
    <lineage>
        <taxon>Eukaryota</taxon>
        <taxon>Metazoa</taxon>
        <taxon>Spiralia</taxon>
        <taxon>Lophotrochozoa</taxon>
        <taxon>Mollusca</taxon>
        <taxon>Gastropoda</taxon>
        <taxon>Caenogastropoda</taxon>
        <taxon>Architaenioglossa</taxon>
        <taxon>Ampullarioidea</taxon>
        <taxon>Ampullariidae</taxon>
        <taxon>Pomacea</taxon>
    </lineage>
</organism>
<comment type="caution">
    <text evidence="3">The sequence shown here is derived from an EMBL/GenBank/DDBJ whole genome shotgun (WGS) entry which is preliminary data.</text>
</comment>
<dbReference type="AlphaFoldDB" id="A0A2T7PW42"/>
<feature type="region of interest" description="Disordered" evidence="1">
    <location>
        <begin position="335"/>
        <end position="363"/>
    </location>
</feature>
<sequence length="626" mass="70548">MATSVQVLCPNGHRQTVKVTPNTKLLQVLEEVCSKQGFLPTDEYNLIHGRTTVDLSSTFRFSNLPNNAKLELSKATKPRSQSETEVTIALHLENGDRLQNSFYPSTSLWDILNYWESQDNGAYKGHLTKTDTSKTPPVHPVCIYMREEVIGEDALRNVTLKKLALTSGKAIIRLVHRPVDDTTLANVISQMEKEKAKQNTLEAMAQKSDAEDPEIEAVTSLQFNSDNEKVESPGLGSEVDDRRESMDIQETAGQESHLERSTQNDVNATQHMGALADEQTRSNHNEGQSSLEQIRRMNIPGLEIITPDDFYDLSPEEQQTAQQLAQQVMPALFSQQKQQEMSKPKNAKKQQAPRQSFADFKFPEETKGRDLYHNELSEVKVEEFKPCEREAVVFDSNEERSSKTIPQDVGDDFFEITEADLKSLMRDLQKQVSSLTDRPLMTESMRQTEMEQRYQHYHSVVLRVQFTDGLVLQGCFRPRETVFALYKFVKENLEDPNHEFYLYTSPPKRILSDMALSLVEADLAPATVVYFGSSQSQDHWLSEPVRSGIVPKLHADELSVKKLAKKRIESMSASSSAKSMQATALGPASGEEDSTQNDRTEVAGPRRAASSNDSAKMPKWLKLGNK</sequence>
<keyword evidence="4" id="KW-1185">Reference proteome</keyword>
<dbReference type="InterPro" id="IPR029071">
    <property type="entry name" value="Ubiquitin-like_domsf"/>
</dbReference>
<gene>
    <name evidence="3" type="ORF">C0Q70_00239</name>
</gene>
<feature type="region of interest" description="Disordered" evidence="1">
    <location>
        <begin position="571"/>
        <end position="626"/>
    </location>
</feature>
<dbReference type="Pfam" id="PF00789">
    <property type="entry name" value="UBX"/>
    <property type="match status" value="1"/>
</dbReference>
<dbReference type="GO" id="GO:0005737">
    <property type="term" value="C:cytoplasm"/>
    <property type="evidence" value="ECO:0007669"/>
    <property type="project" value="TreeGrafter"/>
</dbReference>
<evidence type="ECO:0000313" key="3">
    <source>
        <dbReference type="EMBL" id="PVD37642.1"/>
    </source>
</evidence>
<dbReference type="EMBL" id="PZQS01000001">
    <property type="protein sequence ID" value="PVD37642.1"/>
    <property type="molecule type" value="Genomic_DNA"/>
</dbReference>
<evidence type="ECO:0000256" key="1">
    <source>
        <dbReference type="SAM" id="MobiDB-lite"/>
    </source>
</evidence>
<dbReference type="PROSITE" id="PS50033">
    <property type="entry name" value="UBX"/>
    <property type="match status" value="1"/>
</dbReference>